<proteinExistence type="predicted"/>
<dbReference type="OMA" id="TKHPHWK"/>
<dbReference type="GeneTree" id="ENSGT00910000147604"/>
<reference evidence="1" key="2">
    <citation type="submission" date="2025-08" db="UniProtKB">
        <authorList>
            <consortium name="Ensembl"/>
        </authorList>
    </citation>
    <scope>IDENTIFICATION</scope>
</reference>
<evidence type="ECO:0000313" key="1">
    <source>
        <dbReference type="Ensembl" id="ENSPPYP00000030202.1"/>
    </source>
</evidence>
<organism evidence="1 2">
    <name type="scientific">Pongo abelii</name>
    <name type="common">Sumatran orangutan</name>
    <name type="synonym">Pongo pygmaeus abelii</name>
    <dbReference type="NCBI Taxonomy" id="9601"/>
    <lineage>
        <taxon>Eukaryota</taxon>
        <taxon>Metazoa</taxon>
        <taxon>Chordata</taxon>
        <taxon>Craniata</taxon>
        <taxon>Vertebrata</taxon>
        <taxon>Euteleostomi</taxon>
        <taxon>Mammalia</taxon>
        <taxon>Eutheria</taxon>
        <taxon>Euarchontoglires</taxon>
        <taxon>Primates</taxon>
        <taxon>Haplorrhini</taxon>
        <taxon>Catarrhini</taxon>
        <taxon>Hominidae</taxon>
        <taxon>Pongo</taxon>
    </lineage>
</organism>
<dbReference type="Ensembl" id="ENSPPYT00000052418.1">
    <property type="protein sequence ID" value="ENSPPYP00000030202.1"/>
    <property type="gene ID" value="ENSPPYG00000035976.1"/>
</dbReference>
<accession>A0A8I5T711</accession>
<evidence type="ECO:0000313" key="2">
    <source>
        <dbReference type="Proteomes" id="UP000001595"/>
    </source>
</evidence>
<dbReference type="Proteomes" id="UP000001595">
    <property type="component" value="Chromosome 12"/>
</dbReference>
<reference evidence="1" key="3">
    <citation type="submission" date="2025-09" db="UniProtKB">
        <authorList>
            <consortium name="Ensembl"/>
        </authorList>
    </citation>
    <scope>IDENTIFICATION</scope>
</reference>
<dbReference type="AlphaFoldDB" id="A0A8I5T711"/>
<keyword evidence="2" id="KW-1185">Reference proteome</keyword>
<sequence length="64" mass="7399">METALDSESLRPTFWSRFGSQKLGRSGRSPLLSLRGFPQLEDNLQSLTKHPHWKNEIWFLNIGS</sequence>
<protein>
    <submittedName>
        <fullName evidence="1">Uncharacterized protein</fullName>
    </submittedName>
</protein>
<name>A0A8I5T711_PONAB</name>
<reference evidence="1 2" key="1">
    <citation type="submission" date="2008-02" db="EMBL/GenBank/DDBJ databases">
        <title>A 6x draft sequence assembly of the Pongo pygmaeus abelii genome.</title>
        <authorList>
            <person name="Wilson R.K."/>
            <person name="Mardis E."/>
        </authorList>
    </citation>
    <scope>NUCLEOTIDE SEQUENCE [LARGE SCALE GENOMIC DNA]</scope>
</reference>